<feature type="transmembrane region" description="Helical" evidence="12">
    <location>
        <begin position="219"/>
        <end position="243"/>
    </location>
</feature>
<dbReference type="InterPro" id="IPR045150">
    <property type="entry name" value="CYB561D1/2"/>
</dbReference>
<evidence type="ECO:0000256" key="2">
    <source>
        <dbReference type="ARBA" id="ARBA00004141"/>
    </source>
</evidence>
<keyword evidence="3" id="KW-0813">Transport</keyword>
<evidence type="ECO:0000256" key="5">
    <source>
        <dbReference type="ARBA" id="ARBA00022692"/>
    </source>
</evidence>
<keyword evidence="7" id="KW-0249">Electron transport</keyword>
<gene>
    <name evidence="14" type="ORF">EEDITHA_LOCUS6314</name>
</gene>
<name>A0AAU9TT33_EUPED</name>
<evidence type="ECO:0000256" key="9">
    <source>
        <dbReference type="ARBA" id="ARBA00023004"/>
    </source>
</evidence>
<sequence length="251" mass="27567">MAPNAIDTNFNSDPENSINNLKHINNGPQTTEENNGSYALKIFQSSMNLLAHILIGAVVGASILYSFRSSLPLEQLPLHIVLCVIGYQLLMAEAILGLCPHSGWADSLRLVDKRRVHTVMQILGSGLAIAGSIIMALTKTVNWDTLHGQFALVAMVFTTVSLVNGLTSLYAYEFRKCLPGNISKITHICFGIVAFVTSGISLCYGFDKQLFKNWAKAPLAYTLMGFTACFTFIIIINPAITFFKKTVRIFK</sequence>
<evidence type="ECO:0000256" key="12">
    <source>
        <dbReference type="SAM" id="Phobius"/>
    </source>
</evidence>
<reference evidence="14" key="1">
    <citation type="submission" date="2022-03" db="EMBL/GenBank/DDBJ databases">
        <authorList>
            <person name="Tunstrom K."/>
        </authorList>
    </citation>
    <scope>NUCLEOTIDE SEQUENCE</scope>
</reference>
<evidence type="ECO:0000256" key="10">
    <source>
        <dbReference type="ARBA" id="ARBA00023136"/>
    </source>
</evidence>
<dbReference type="AlphaFoldDB" id="A0AAU9TT33"/>
<evidence type="ECO:0000313" key="15">
    <source>
        <dbReference type="Proteomes" id="UP001153954"/>
    </source>
</evidence>
<dbReference type="InterPro" id="IPR006593">
    <property type="entry name" value="Cyt_b561/ferric_Rdtase_TM"/>
</dbReference>
<dbReference type="SMART" id="SM00665">
    <property type="entry name" value="B561"/>
    <property type="match status" value="1"/>
</dbReference>
<dbReference type="PROSITE" id="PS50939">
    <property type="entry name" value="CYTOCHROME_B561"/>
    <property type="match status" value="1"/>
</dbReference>
<comment type="cofactor">
    <cofactor evidence="1">
        <name>heme b</name>
        <dbReference type="ChEBI" id="CHEBI:60344"/>
    </cofactor>
</comment>
<dbReference type="PANTHER" id="PTHR15422">
    <property type="entry name" value="OS05G0565100 PROTEIN"/>
    <property type="match status" value="1"/>
</dbReference>
<evidence type="ECO:0000256" key="6">
    <source>
        <dbReference type="ARBA" id="ARBA00022723"/>
    </source>
</evidence>
<feature type="transmembrane region" description="Helical" evidence="12">
    <location>
        <begin position="79"/>
        <end position="99"/>
    </location>
</feature>
<accession>A0AAU9TT33</accession>
<dbReference type="GO" id="GO:0016020">
    <property type="term" value="C:membrane"/>
    <property type="evidence" value="ECO:0007669"/>
    <property type="project" value="UniProtKB-SubCell"/>
</dbReference>
<dbReference type="EC" id="7.2.1.3" evidence="11"/>
<evidence type="ECO:0000259" key="13">
    <source>
        <dbReference type="PROSITE" id="PS50939"/>
    </source>
</evidence>
<organism evidence="14 15">
    <name type="scientific">Euphydryas editha</name>
    <name type="common">Edith's checkerspot</name>
    <dbReference type="NCBI Taxonomy" id="104508"/>
    <lineage>
        <taxon>Eukaryota</taxon>
        <taxon>Metazoa</taxon>
        <taxon>Ecdysozoa</taxon>
        <taxon>Arthropoda</taxon>
        <taxon>Hexapoda</taxon>
        <taxon>Insecta</taxon>
        <taxon>Pterygota</taxon>
        <taxon>Neoptera</taxon>
        <taxon>Endopterygota</taxon>
        <taxon>Lepidoptera</taxon>
        <taxon>Glossata</taxon>
        <taxon>Ditrysia</taxon>
        <taxon>Papilionoidea</taxon>
        <taxon>Nymphalidae</taxon>
        <taxon>Nymphalinae</taxon>
        <taxon>Euphydryas</taxon>
    </lineage>
</organism>
<keyword evidence="10 12" id="KW-0472">Membrane</keyword>
<feature type="transmembrane region" description="Helical" evidence="12">
    <location>
        <begin position="119"/>
        <end position="138"/>
    </location>
</feature>
<keyword evidence="9" id="KW-0408">Iron</keyword>
<feature type="domain" description="Cytochrome b561" evidence="13">
    <location>
        <begin position="39"/>
        <end position="243"/>
    </location>
</feature>
<proteinExistence type="predicted"/>
<keyword evidence="5 12" id="KW-0812">Transmembrane</keyword>
<dbReference type="GO" id="GO:0140571">
    <property type="term" value="F:transmembrane ascorbate ferrireductase activity"/>
    <property type="evidence" value="ECO:0007669"/>
    <property type="project" value="UniProtKB-EC"/>
</dbReference>
<comment type="caution">
    <text evidence="14">The sequence shown here is derived from an EMBL/GenBank/DDBJ whole genome shotgun (WGS) entry which is preliminary data.</text>
</comment>
<protein>
    <recommendedName>
        <fullName evidence="11">ascorbate ferrireductase (transmembrane)</fullName>
        <ecNumber evidence="11">7.2.1.3</ecNumber>
    </recommendedName>
</protein>
<dbReference type="EMBL" id="CAKOGL010000009">
    <property type="protein sequence ID" value="CAH2090346.1"/>
    <property type="molecule type" value="Genomic_DNA"/>
</dbReference>
<evidence type="ECO:0000256" key="4">
    <source>
        <dbReference type="ARBA" id="ARBA00022617"/>
    </source>
</evidence>
<dbReference type="Gene3D" id="1.20.120.1770">
    <property type="match status" value="1"/>
</dbReference>
<dbReference type="Pfam" id="PF03188">
    <property type="entry name" value="Cytochrom_B561"/>
    <property type="match status" value="1"/>
</dbReference>
<evidence type="ECO:0000256" key="7">
    <source>
        <dbReference type="ARBA" id="ARBA00022982"/>
    </source>
</evidence>
<keyword evidence="4" id="KW-0349">Heme</keyword>
<dbReference type="PANTHER" id="PTHR15422:SF43">
    <property type="entry name" value="ASCORBATE FERRIREDUCTASE (TRANSMEMBRANE)"/>
    <property type="match status" value="1"/>
</dbReference>
<evidence type="ECO:0000256" key="11">
    <source>
        <dbReference type="ARBA" id="ARBA00024225"/>
    </source>
</evidence>
<evidence type="ECO:0000256" key="3">
    <source>
        <dbReference type="ARBA" id="ARBA00022448"/>
    </source>
</evidence>
<dbReference type="Proteomes" id="UP001153954">
    <property type="component" value="Unassembled WGS sequence"/>
</dbReference>
<evidence type="ECO:0000256" key="8">
    <source>
        <dbReference type="ARBA" id="ARBA00022989"/>
    </source>
</evidence>
<feature type="transmembrane region" description="Helical" evidence="12">
    <location>
        <begin position="150"/>
        <end position="172"/>
    </location>
</feature>
<evidence type="ECO:0000313" key="14">
    <source>
        <dbReference type="EMBL" id="CAH2090346.1"/>
    </source>
</evidence>
<dbReference type="GO" id="GO:0140575">
    <property type="term" value="F:transmembrane monodehydroascorbate reductase activity"/>
    <property type="evidence" value="ECO:0007669"/>
    <property type="project" value="InterPro"/>
</dbReference>
<keyword evidence="15" id="KW-1185">Reference proteome</keyword>
<dbReference type="GO" id="GO:0046872">
    <property type="term" value="F:metal ion binding"/>
    <property type="evidence" value="ECO:0007669"/>
    <property type="project" value="UniProtKB-KW"/>
</dbReference>
<comment type="subcellular location">
    <subcellularLocation>
        <location evidence="2">Membrane</location>
        <topology evidence="2">Multi-pass membrane protein</topology>
    </subcellularLocation>
</comment>
<feature type="transmembrane region" description="Helical" evidence="12">
    <location>
        <begin position="184"/>
        <end position="207"/>
    </location>
</feature>
<keyword evidence="8 12" id="KW-1133">Transmembrane helix</keyword>
<keyword evidence="6" id="KW-0479">Metal-binding</keyword>
<feature type="transmembrane region" description="Helical" evidence="12">
    <location>
        <begin position="49"/>
        <end position="67"/>
    </location>
</feature>
<evidence type="ECO:0000256" key="1">
    <source>
        <dbReference type="ARBA" id="ARBA00001970"/>
    </source>
</evidence>